<sequence>MIIRLLTKLRYYIFERKSKWNYLIIIIMISPIFIYIYNKQSPVKVGNYTIGYATKMYWANNIL</sequence>
<accession>A0A3S4QTJ0</accession>
<evidence type="ECO:0000256" key="1">
    <source>
        <dbReference type="SAM" id="Phobius"/>
    </source>
</evidence>
<dbReference type="EMBL" id="LR134289">
    <property type="protein sequence ID" value="VEE04508.1"/>
    <property type="molecule type" value="Genomic_DNA"/>
</dbReference>
<keyword evidence="1" id="KW-0472">Membrane</keyword>
<evidence type="ECO:0000313" key="2">
    <source>
        <dbReference type="EMBL" id="VEE04508.1"/>
    </source>
</evidence>
<protein>
    <recommendedName>
        <fullName evidence="4">ABC transporter permease</fullName>
    </recommendedName>
</protein>
<dbReference type="Proteomes" id="UP000279227">
    <property type="component" value="Chromosome"/>
</dbReference>
<dbReference type="AlphaFoldDB" id="A0A3S4QTJ0"/>
<organism evidence="2 3">
    <name type="scientific">Chryseobacterium gleum</name>
    <name type="common">Flavobacterium gleum</name>
    <dbReference type="NCBI Taxonomy" id="250"/>
    <lineage>
        <taxon>Bacteria</taxon>
        <taxon>Pseudomonadati</taxon>
        <taxon>Bacteroidota</taxon>
        <taxon>Flavobacteriia</taxon>
        <taxon>Flavobacteriales</taxon>
        <taxon>Weeksellaceae</taxon>
        <taxon>Chryseobacterium group</taxon>
        <taxon>Chryseobacterium</taxon>
    </lineage>
</organism>
<evidence type="ECO:0008006" key="4">
    <source>
        <dbReference type="Google" id="ProtNLM"/>
    </source>
</evidence>
<proteinExistence type="predicted"/>
<dbReference type="KEGG" id="cgle:NCTC11432_00077"/>
<keyword evidence="1" id="KW-0812">Transmembrane</keyword>
<keyword evidence="1" id="KW-1133">Transmembrane helix</keyword>
<feature type="transmembrane region" description="Helical" evidence="1">
    <location>
        <begin position="20"/>
        <end position="37"/>
    </location>
</feature>
<gene>
    <name evidence="2" type="ORF">NCTC11432_00077</name>
</gene>
<name>A0A3S4QTJ0_CHRGE</name>
<evidence type="ECO:0000313" key="3">
    <source>
        <dbReference type="Proteomes" id="UP000279227"/>
    </source>
</evidence>
<reference evidence="2 3" key="1">
    <citation type="submission" date="2018-12" db="EMBL/GenBank/DDBJ databases">
        <authorList>
            <consortium name="Pathogen Informatics"/>
        </authorList>
    </citation>
    <scope>NUCLEOTIDE SEQUENCE [LARGE SCALE GENOMIC DNA]</scope>
    <source>
        <strain evidence="2 3">NCTC11432</strain>
    </source>
</reference>